<keyword evidence="3" id="KW-1185">Reference proteome</keyword>
<evidence type="ECO:0000313" key="2">
    <source>
        <dbReference type="EMBL" id="KAJ5155352.1"/>
    </source>
</evidence>
<evidence type="ECO:0008006" key="4">
    <source>
        <dbReference type="Google" id="ProtNLM"/>
    </source>
</evidence>
<feature type="signal peptide" evidence="1">
    <location>
        <begin position="1"/>
        <end position="21"/>
    </location>
</feature>
<feature type="chain" id="PRO_5040853714" description="Chitinase" evidence="1">
    <location>
        <begin position="22"/>
        <end position="118"/>
    </location>
</feature>
<reference evidence="2" key="1">
    <citation type="submission" date="2022-11" db="EMBL/GenBank/DDBJ databases">
        <authorList>
            <person name="Petersen C."/>
        </authorList>
    </citation>
    <scope>NUCLEOTIDE SEQUENCE</scope>
    <source>
        <strain evidence="2">IBT 21917</strain>
    </source>
</reference>
<evidence type="ECO:0000313" key="3">
    <source>
        <dbReference type="Proteomes" id="UP001146351"/>
    </source>
</evidence>
<dbReference type="AlphaFoldDB" id="A0A9W9LGT3"/>
<evidence type="ECO:0000256" key="1">
    <source>
        <dbReference type="SAM" id="SignalP"/>
    </source>
</evidence>
<name>A0A9W9LGT3_9EURO</name>
<protein>
    <recommendedName>
        <fullName evidence="4">Chitinase</fullName>
    </recommendedName>
</protein>
<proteinExistence type="predicted"/>
<dbReference type="EMBL" id="JAPQKO010000006">
    <property type="protein sequence ID" value="KAJ5155352.1"/>
    <property type="molecule type" value="Genomic_DNA"/>
</dbReference>
<dbReference type="Proteomes" id="UP001146351">
    <property type="component" value="Unassembled WGS sequence"/>
</dbReference>
<comment type="caution">
    <text evidence="2">The sequence shown here is derived from an EMBL/GenBank/DDBJ whole genome shotgun (WGS) entry which is preliminary data.</text>
</comment>
<accession>A0A9W9LGT3</accession>
<reference evidence="2" key="2">
    <citation type="journal article" date="2023" name="IMA Fungus">
        <title>Comparative genomic study of the Penicillium genus elucidates a diverse pangenome and 15 lateral gene transfer events.</title>
        <authorList>
            <person name="Petersen C."/>
            <person name="Sorensen T."/>
            <person name="Nielsen M.R."/>
            <person name="Sondergaard T.E."/>
            <person name="Sorensen J.L."/>
            <person name="Fitzpatrick D.A."/>
            <person name="Frisvad J.C."/>
            <person name="Nielsen K.L."/>
        </authorList>
    </citation>
    <scope>NUCLEOTIDE SEQUENCE</scope>
    <source>
        <strain evidence="2">IBT 21917</strain>
    </source>
</reference>
<organism evidence="2 3">
    <name type="scientific">Penicillium capsulatum</name>
    <dbReference type="NCBI Taxonomy" id="69766"/>
    <lineage>
        <taxon>Eukaryota</taxon>
        <taxon>Fungi</taxon>
        <taxon>Dikarya</taxon>
        <taxon>Ascomycota</taxon>
        <taxon>Pezizomycotina</taxon>
        <taxon>Eurotiomycetes</taxon>
        <taxon>Eurotiomycetidae</taxon>
        <taxon>Eurotiales</taxon>
        <taxon>Aspergillaceae</taxon>
        <taxon>Penicillium</taxon>
    </lineage>
</organism>
<sequence>MWVKSTLVVAVLCNTMALVSAWKIDDSCSGGKTYAYTMNWEVNGKNHAFIQLCNNLKDNPGMKLIQDKDGNFDAKKMNSALNFMAKLGKPIHIGLPTPPHCSTRYVPFLMLLEEMVPF</sequence>
<keyword evidence="1" id="KW-0732">Signal</keyword>
<gene>
    <name evidence="2" type="ORF">N7492_008155</name>
</gene>